<dbReference type="InterPro" id="IPR036279">
    <property type="entry name" value="5-3_exonuclease_C_sf"/>
</dbReference>
<dbReference type="SUPFAM" id="SSF47807">
    <property type="entry name" value="5' to 3' exonuclease, C-terminal subdomain"/>
    <property type="match status" value="1"/>
</dbReference>
<name>A0AAD5RYX3_9PEZI</name>
<keyword evidence="2" id="KW-0378">Hydrolase</keyword>
<dbReference type="GO" id="GO:0008821">
    <property type="term" value="F:crossover junction DNA endonuclease activity"/>
    <property type="evidence" value="ECO:0007669"/>
    <property type="project" value="InterPro"/>
</dbReference>
<dbReference type="InterPro" id="IPR029060">
    <property type="entry name" value="PIN-like_dom_sf"/>
</dbReference>
<comment type="caution">
    <text evidence="6">The sequence shown here is derived from an EMBL/GenBank/DDBJ whole genome shotgun (WGS) entry which is preliminary data.</text>
</comment>
<dbReference type="SUPFAM" id="SSF88723">
    <property type="entry name" value="PIN domain-like"/>
    <property type="match status" value="1"/>
</dbReference>
<dbReference type="FunFam" id="3.40.50.1010:FF:000037">
    <property type="entry name" value="Rad2-like endonuclease, putative (AFU_orthologue AFUA_3G13260)"/>
    <property type="match status" value="1"/>
</dbReference>
<feature type="domain" description="XPG N-terminal" evidence="5">
    <location>
        <begin position="1"/>
        <end position="91"/>
    </location>
</feature>
<dbReference type="CDD" id="cd09906">
    <property type="entry name" value="H3TH_YEN1"/>
    <property type="match status" value="1"/>
</dbReference>
<dbReference type="Gene3D" id="3.40.50.1010">
    <property type="entry name" value="5'-nuclease"/>
    <property type="match status" value="2"/>
</dbReference>
<organism evidence="6 7">
    <name type="scientific">Zalerion maritima</name>
    <dbReference type="NCBI Taxonomy" id="339359"/>
    <lineage>
        <taxon>Eukaryota</taxon>
        <taxon>Fungi</taxon>
        <taxon>Dikarya</taxon>
        <taxon>Ascomycota</taxon>
        <taxon>Pezizomycotina</taxon>
        <taxon>Sordariomycetes</taxon>
        <taxon>Lulworthiomycetidae</taxon>
        <taxon>Lulworthiales</taxon>
        <taxon>Lulworthiaceae</taxon>
        <taxon>Zalerion</taxon>
    </lineage>
</organism>
<dbReference type="AlphaFoldDB" id="A0AAD5RYX3"/>
<evidence type="ECO:0000259" key="5">
    <source>
        <dbReference type="SMART" id="SM00485"/>
    </source>
</evidence>
<dbReference type="CDD" id="cd09870">
    <property type="entry name" value="PIN_YEN1"/>
    <property type="match status" value="1"/>
</dbReference>
<feature type="domain" description="XPG-I" evidence="4">
    <location>
        <begin position="111"/>
        <end position="191"/>
    </location>
</feature>
<dbReference type="InterPro" id="IPR006084">
    <property type="entry name" value="XPG/Rad2"/>
</dbReference>
<evidence type="ECO:0000313" key="7">
    <source>
        <dbReference type="Proteomes" id="UP001201980"/>
    </source>
</evidence>
<feature type="compositionally biased region" description="Acidic residues" evidence="3">
    <location>
        <begin position="417"/>
        <end position="427"/>
    </location>
</feature>
<dbReference type="EMBL" id="JAKWBI020000004">
    <property type="protein sequence ID" value="KAJ2907133.1"/>
    <property type="molecule type" value="Genomic_DNA"/>
</dbReference>
<dbReference type="InterPro" id="IPR037316">
    <property type="entry name" value="Yen1_H3TH"/>
</dbReference>
<protein>
    <recommendedName>
        <fullName evidence="8">Flap structure-specific endonuclease</fullName>
    </recommendedName>
</protein>
<dbReference type="InterPro" id="IPR006086">
    <property type="entry name" value="XPG-I_dom"/>
</dbReference>
<feature type="region of interest" description="Disordered" evidence="3">
    <location>
        <begin position="535"/>
        <end position="678"/>
    </location>
</feature>
<feature type="compositionally biased region" description="Polar residues" evidence="3">
    <location>
        <begin position="791"/>
        <end position="806"/>
    </location>
</feature>
<dbReference type="Pfam" id="PF00752">
    <property type="entry name" value="XPG_N"/>
    <property type="match status" value="1"/>
</dbReference>
<dbReference type="PRINTS" id="PR00853">
    <property type="entry name" value="XPGRADSUPER"/>
</dbReference>
<sequence>MGIKGIYKEIGPGERISLSKLAVQHLEKTGRPLRVAIDVSIWQFQIRAAQGGTNPALRTFFYRLLRLLTLAIHPLFVFDGPKRPQWKRNKRTGGPNAGDRVGTAMAKNLINLFGFRAHDAPGEAEAECAFLQREGIVDAVLSEDVDTIMFGCGRLIRNWTSEGKGNVPTHVNHYQSESLAIDREGMVLVALMSGGDYITEGIPGCGVKVACEAAKAGFGSRLCRVKTSGSGSGSGSGADPMSAWREELKRELKTNEGKFFRTKHKALQIPDDFPNLEVLRCYTHPVVSPGSKIEKLKQVLKWNRPIDVKGLRLFVSSTFDWQYRGGALKFVKVLAPGMLVQQMLRLPNETSELDENASREVESKLIKPIKSSRAHISTDATPELRISYVPMDIVGYDPYQEEEEEVESSRGGLALNSDDDFDEVDDEDGKKGPAKTFIASDPSLIWIPESVVKYAVPIATEDWQAVREAKEQKKLAKANKAVKPRGRRKVDAGPIDSWVKVTKNIGKEKGTTARKQKLQEEQILVPLIEDLPVGASQTKEPAPEPKHPAPVQRTTRSRKAIQQKTAAGQDPWRVAGSQVAPRVTKGNQATPIKPSRRPEPVDNSPILIPSSPEMNFSPTPKKRRSPRNLEQFGVGPGGRDSPRNTGPVAGSRVNKTPKVKAKAKGSPSKWEAQDSEKKQASITSFMSKITATATIGDGVAKETKQAQASRVEFDIFLSDYEDHGEASAARFDPVRDEDGNDTSAVYHTAEESFHADSNIQTITSITDTFASPDSHAGHRTAGDVKYVNPDRPSTSPRRKNSISARSQPEGEVIRAARDKPPRPPSAGAMLTPHRGRMPSVQIISSSPAQPPSEAFFSQPPSPQMGTTAGYPHHRHLHNAWNTHDNDEKYESEDDSEDDDYDDLPTLKSLARPRNHLNSPKDHSSSARAKKNFASAFGNEGMGLGRHSSPPSPQAQAPVPGSQNRHNSRDNIAVPIPTPTSSFTSHNHDYDDNLFSFLDSRAHGSTDDPGNTGKEEVHMTKLYIRSSRREGYIEEIAVPAHRAEEERRKWEARLSRNRVGKGNANGNGRLGAGVGAGVLERKVWRRSDVCVVDLTGEE</sequence>
<feature type="region of interest" description="Disordered" evidence="3">
    <location>
        <begin position="400"/>
        <end position="435"/>
    </location>
</feature>
<feature type="compositionally biased region" description="Basic and acidic residues" evidence="3">
    <location>
        <begin position="811"/>
        <end position="821"/>
    </location>
</feature>
<reference evidence="6" key="1">
    <citation type="submission" date="2022-07" db="EMBL/GenBank/DDBJ databases">
        <title>Draft genome sequence of Zalerion maritima ATCC 34329, a (micro)plastics degrading marine fungus.</title>
        <authorList>
            <person name="Paco A."/>
            <person name="Goncalves M.F.M."/>
            <person name="Rocha-Santos T.A.P."/>
            <person name="Alves A."/>
        </authorList>
    </citation>
    <scope>NUCLEOTIDE SEQUENCE</scope>
    <source>
        <strain evidence="6">ATCC 34329</strain>
    </source>
</reference>
<evidence type="ECO:0008006" key="8">
    <source>
        <dbReference type="Google" id="ProtNLM"/>
    </source>
</evidence>
<feature type="compositionally biased region" description="Acidic residues" evidence="3">
    <location>
        <begin position="889"/>
        <end position="902"/>
    </location>
</feature>
<evidence type="ECO:0000259" key="4">
    <source>
        <dbReference type="SMART" id="SM00484"/>
    </source>
</evidence>
<evidence type="ECO:0000256" key="1">
    <source>
        <dbReference type="ARBA" id="ARBA00022722"/>
    </source>
</evidence>
<dbReference type="PANTHER" id="PTHR11081:SF75">
    <property type="entry name" value="ENDONUCLEASE, PUTATIVE (AFU_ORTHOLOGUE AFUA_3G13260)-RELATED"/>
    <property type="match status" value="1"/>
</dbReference>
<keyword evidence="7" id="KW-1185">Reference proteome</keyword>
<dbReference type="Proteomes" id="UP001201980">
    <property type="component" value="Unassembled WGS sequence"/>
</dbReference>
<proteinExistence type="predicted"/>
<dbReference type="Pfam" id="PF18380">
    <property type="entry name" value="GEN1_C"/>
    <property type="match status" value="1"/>
</dbReference>
<evidence type="ECO:0000313" key="6">
    <source>
        <dbReference type="EMBL" id="KAJ2907133.1"/>
    </source>
</evidence>
<dbReference type="SMART" id="SM00484">
    <property type="entry name" value="XPGI"/>
    <property type="match status" value="1"/>
</dbReference>
<feature type="compositionally biased region" description="Low complexity" evidence="3">
    <location>
        <begin position="838"/>
        <end position="857"/>
    </location>
</feature>
<keyword evidence="1" id="KW-0540">Nuclease</keyword>
<gene>
    <name evidence="6" type="ORF">MKZ38_007648</name>
</gene>
<dbReference type="InterPro" id="IPR041177">
    <property type="entry name" value="GEN1_C"/>
</dbReference>
<dbReference type="PANTHER" id="PTHR11081">
    <property type="entry name" value="FLAP ENDONUCLEASE FAMILY MEMBER"/>
    <property type="match status" value="1"/>
</dbReference>
<dbReference type="GO" id="GO:0006281">
    <property type="term" value="P:DNA repair"/>
    <property type="evidence" value="ECO:0007669"/>
    <property type="project" value="UniProtKB-ARBA"/>
</dbReference>
<dbReference type="FunFam" id="3.40.50.1010:FF:000051">
    <property type="entry name" value="Rad2-like endonuclease, putative (AFU_orthologue AFUA_3G13260)"/>
    <property type="match status" value="1"/>
</dbReference>
<feature type="compositionally biased region" description="Low complexity" evidence="3">
    <location>
        <begin position="953"/>
        <end position="962"/>
    </location>
</feature>
<evidence type="ECO:0000256" key="2">
    <source>
        <dbReference type="ARBA" id="ARBA00022801"/>
    </source>
</evidence>
<dbReference type="GO" id="GO:0017108">
    <property type="term" value="F:5'-flap endonuclease activity"/>
    <property type="evidence" value="ECO:0007669"/>
    <property type="project" value="TreeGrafter"/>
</dbReference>
<feature type="region of interest" description="Disordered" evidence="3">
    <location>
        <begin position="766"/>
        <end position="986"/>
    </location>
</feature>
<evidence type="ECO:0000256" key="3">
    <source>
        <dbReference type="SAM" id="MobiDB-lite"/>
    </source>
</evidence>
<dbReference type="Pfam" id="PF00867">
    <property type="entry name" value="XPG_I"/>
    <property type="match status" value="1"/>
</dbReference>
<dbReference type="SMART" id="SM00485">
    <property type="entry name" value="XPGN"/>
    <property type="match status" value="1"/>
</dbReference>
<dbReference type="InterPro" id="IPR006085">
    <property type="entry name" value="XPG_DNA_repair_N"/>
</dbReference>
<accession>A0AAD5RYX3</accession>
<dbReference type="Gene3D" id="1.10.150.20">
    <property type="entry name" value="5' to 3' exonuclease, C-terminal subdomain"/>
    <property type="match status" value="1"/>
</dbReference>